<evidence type="ECO:0000313" key="3">
    <source>
        <dbReference type="EMBL" id="ROO89239.1"/>
    </source>
</evidence>
<dbReference type="EMBL" id="RJKE01000001">
    <property type="protein sequence ID" value="ROO89239.1"/>
    <property type="molecule type" value="Genomic_DNA"/>
</dbReference>
<dbReference type="AlphaFoldDB" id="A0A3N1D6Z9"/>
<organism evidence="3 4">
    <name type="scientific">Actinocorallia herbida</name>
    <dbReference type="NCBI Taxonomy" id="58109"/>
    <lineage>
        <taxon>Bacteria</taxon>
        <taxon>Bacillati</taxon>
        <taxon>Actinomycetota</taxon>
        <taxon>Actinomycetes</taxon>
        <taxon>Streptosporangiales</taxon>
        <taxon>Thermomonosporaceae</taxon>
        <taxon>Actinocorallia</taxon>
    </lineage>
</organism>
<dbReference type="PROSITE" id="PS51841">
    <property type="entry name" value="LTD"/>
    <property type="match status" value="1"/>
</dbReference>
<dbReference type="Pfam" id="PF00932">
    <property type="entry name" value="LTD"/>
    <property type="match status" value="1"/>
</dbReference>
<dbReference type="InterPro" id="IPR001322">
    <property type="entry name" value="Lamin_tail_dom"/>
</dbReference>
<accession>A0A3N1D6Z9</accession>
<feature type="chain" id="PRO_5018223864" evidence="1">
    <location>
        <begin position="26"/>
        <end position="152"/>
    </location>
</feature>
<name>A0A3N1D6Z9_9ACTN</name>
<dbReference type="Gene3D" id="2.60.40.1260">
    <property type="entry name" value="Lamin Tail domain"/>
    <property type="match status" value="1"/>
</dbReference>
<dbReference type="InterPro" id="IPR036415">
    <property type="entry name" value="Lamin_tail_dom_sf"/>
</dbReference>
<gene>
    <name evidence="3" type="ORF">EDD29_6926</name>
</gene>
<evidence type="ECO:0000256" key="1">
    <source>
        <dbReference type="SAM" id="SignalP"/>
    </source>
</evidence>
<dbReference type="RefSeq" id="WP_123668371.1">
    <property type="nucleotide sequence ID" value="NZ_RJKE01000001.1"/>
</dbReference>
<reference evidence="3 4" key="1">
    <citation type="submission" date="2018-11" db="EMBL/GenBank/DDBJ databases">
        <title>Sequencing the genomes of 1000 actinobacteria strains.</title>
        <authorList>
            <person name="Klenk H.-P."/>
        </authorList>
    </citation>
    <scope>NUCLEOTIDE SEQUENCE [LARGE SCALE GENOMIC DNA]</scope>
    <source>
        <strain evidence="3 4">DSM 44254</strain>
    </source>
</reference>
<evidence type="ECO:0000259" key="2">
    <source>
        <dbReference type="PROSITE" id="PS51841"/>
    </source>
</evidence>
<comment type="caution">
    <text evidence="3">The sequence shown here is derived from an EMBL/GenBank/DDBJ whole genome shotgun (WGS) entry which is preliminary data.</text>
</comment>
<feature type="domain" description="LTD" evidence="2">
    <location>
        <begin position="17"/>
        <end position="144"/>
    </location>
</feature>
<keyword evidence="4" id="KW-1185">Reference proteome</keyword>
<sequence length="152" mass="16702">MRTPLIGALAVALPLAALLAAPAEAAPNVQITYVRYDAQGKDTKKNVNGEYVVVTNKSGKKVNLAGWTLGQTSRLGDSKYIFYFPARGVWVQPGKSVTMRMGEGKKTVKYVYQGLRKHTWPNTKGAAYLFDPSNARVDGCTWNNAKSDFKRC</sequence>
<evidence type="ECO:0000313" key="4">
    <source>
        <dbReference type="Proteomes" id="UP000272400"/>
    </source>
</evidence>
<keyword evidence="1" id="KW-0732">Signal</keyword>
<dbReference type="SUPFAM" id="SSF74853">
    <property type="entry name" value="Lamin A/C globular tail domain"/>
    <property type="match status" value="1"/>
</dbReference>
<proteinExistence type="predicted"/>
<dbReference type="Proteomes" id="UP000272400">
    <property type="component" value="Unassembled WGS sequence"/>
</dbReference>
<protein>
    <submittedName>
        <fullName evidence="3">Lamin tail-like protein</fullName>
    </submittedName>
</protein>
<feature type="signal peptide" evidence="1">
    <location>
        <begin position="1"/>
        <end position="25"/>
    </location>
</feature>
<dbReference type="OrthoDB" id="3828227at2"/>